<organism evidence="1 2">
    <name type="scientific">Ophiocordyceps polyrhachis-furcata BCC 54312</name>
    <dbReference type="NCBI Taxonomy" id="1330021"/>
    <lineage>
        <taxon>Eukaryota</taxon>
        <taxon>Fungi</taxon>
        <taxon>Dikarya</taxon>
        <taxon>Ascomycota</taxon>
        <taxon>Pezizomycotina</taxon>
        <taxon>Sordariomycetes</taxon>
        <taxon>Hypocreomycetidae</taxon>
        <taxon>Hypocreales</taxon>
        <taxon>Ophiocordycipitaceae</taxon>
        <taxon>Ophiocordyceps</taxon>
    </lineage>
</organism>
<reference evidence="1 2" key="1">
    <citation type="journal article" date="2015" name="BMC Genomics">
        <title>Insights from the genome of Ophiocordyceps polyrhachis-furcata to pathogenicity and host specificity in insect fungi.</title>
        <authorList>
            <person name="Wichadakul D."/>
            <person name="Kobmoo N."/>
            <person name="Ingsriswang S."/>
            <person name="Tangphatsornruang S."/>
            <person name="Chantasingh D."/>
            <person name="Luangsa-ard J.J."/>
            <person name="Eurwilaichitr L."/>
        </authorList>
    </citation>
    <scope>NUCLEOTIDE SEQUENCE [LARGE SCALE GENOMIC DNA]</scope>
    <source>
        <strain evidence="1 2">BCC 54312</strain>
    </source>
</reference>
<proteinExistence type="predicted"/>
<accession>A0A367LRB2</accession>
<dbReference type="Proteomes" id="UP000253664">
    <property type="component" value="Unassembled WGS sequence"/>
</dbReference>
<evidence type="ECO:0000313" key="2">
    <source>
        <dbReference type="Proteomes" id="UP000253664"/>
    </source>
</evidence>
<gene>
    <name evidence="1" type="ORF">L249_1716</name>
</gene>
<sequence>VRFKGISTKQPIVFFSPDRGPMEYEKLKSLLMRPYVACSKGRGGGSIVITNLAETQLLLRPSDHSSALLWLLFPHRWDGIRDSDLTGK</sequence>
<feature type="non-terminal residue" evidence="1">
    <location>
        <position position="1"/>
    </location>
</feature>
<dbReference type="EMBL" id="LKCN02000001">
    <property type="protein sequence ID" value="RCI16772.1"/>
    <property type="molecule type" value="Genomic_DNA"/>
</dbReference>
<keyword evidence="2" id="KW-1185">Reference proteome</keyword>
<dbReference type="AlphaFoldDB" id="A0A367LRB2"/>
<evidence type="ECO:0000313" key="1">
    <source>
        <dbReference type="EMBL" id="RCI16772.1"/>
    </source>
</evidence>
<protein>
    <submittedName>
        <fullName evidence="1">Uncharacterized protein</fullName>
    </submittedName>
</protein>
<name>A0A367LRB2_9HYPO</name>
<comment type="caution">
    <text evidence="1">The sequence shown here is derived from an EMBL/GenBank/DDBJ whole genome shotgun (WGS) entry which is preliminary data.</text>
</comment>